<gene>
    <name evidence="7" type="ORF">FCM35_KLT06001</name>
</gene>
<feature type="region of interest" description="Disordered" evidence="5">
    <location>
        <begin position="98"/>
        <end position="121"/>
    </location>
</feature>
<dbReference type="AlphaFoldDB" id="A0A833QV80"/>
<dbReference type="Proteomes" id="UP000623129">
    <property type="component" value="Unassembled WGS sequence"/>
</dbReference>
<protein>
    <recommendedName>
        <fullName evidence="2">separase</fullName>
        <ecNumber evidence="2">3.4.22.49</ecNumber>
    </recommendedName>
</protein>
<dbReference type="OrthoDB" id="692727at2759"/>
<dbReference type="GO" id="GO:0072686">
    <property type="term" value="C:mitotic spindle"/>
    <property type="evidence" value="ECO:0007669"/>
    <property type="project" value="TreeGrafter"/>
</dbReference>
<organism evidence="7 8">
    <name type="scientific">Carex littledalei</name>
    <dbReference type="NCBI Taxonomy" id="544730"/>
    <lineage>
        <taxon>Eukaryota</taxon>
        <taxon>Viridiplantae</taxon>
        <taxon>Streptophyta</taxon>
        <taxon>Embryophyta</taxon>
        <taxon>Tracheophyta</taxon>
        <taxon>Spermatophyta</taxon>
        <taxon>Magnoliopsida</taxon>
        <taxon>Liliopsida</taxon>
        <taxon>Poales</taxon>
        <taxon>Cyperaceae</taxon>
        <taxon>Cyperoideae</taxon>
        <taxon>Cariceae</taxon>
        <taxon>Carex</taxon>
        <taxon>Carex subgen. Euthyceras</taxon>
    </lineage>
</organism>
<evidence type="ECO:0000259" key="6">
    <source>
        <dbReference type="PROSITE" id="PS51700"/>
    </source>
</evidence>
<dbReference type="GO" id="GO:0006508">
    <property type="term" value="P:proteolysis"/>
    <property type="evidence" value="ECO:0007669"/>
    <property type="project" value="InterPro"/>
</dbReference>
<name>A0A833QV80_9POAL</name>
<keyword evidence="3" id="KW-0378">Hydrolase</keyword>
<dbReference type="EMBL" id="SWLB01000015">
    <property type="protein sequence ID" value="KAF3328923.1"/>
    <property type="molecule type" value="Genomic_DNA"/>
</dbReference>
<accession>A0A833QV80</accession>
<dbReference type="PROSITE" id="PS51700">
    <property type="entry name" value="SEPARIN"/>
    <property type="match status" value="1"/>
</dbReference>
<keyword evidence="8" id="KW-1185">Reference proteome</keyword>
<dbReference type="GO" id="GO:0004197">
    <property type="term" value="F:cysteine-type endopeptidase activity"/>
    <property type="evidence" value="ECO:0007669"/>
    <property type="project" value="InterPro"/>
</dbReference>
<comment type="caution">
    <text evidence="7">The sequence shown here is derived from an EMBL/GenBank/DDBJ whole genome shotgun (WGS) entry which is preliminary data.</text>
</comment>
<comment type="catalytic activity">
    <reaction evidence="1">
        <text>All bonds known to be hydrolyzed by this endopeptidase have arginine in P1 and an acidic residue in P4. P6 is often occupied by an acidic residue or by a hydroxy-amino-acid residue, the phosphorylation of which enhances cleavage.</text>
        <dbReference type="EC" id="3.4.22.49"/>
    </reaction>
</comment>
<dbReference type="Pfam" id="PF03568">
    <property type="entry name" value="Separin_C"/>
    <property type="match status" value="1"/>
</dbReference>
<proteinExistence type="predicted"/>
<evidence type="ECO:0000256" key="4">
    <source>
        <dbReference type="ARBA" id="ARBA00022829"/>
    </source>
</evidence>
<dbReference type="PANTHER" id="PTHR12792">
    <property type="entry name" value="EXTRA SPINDLE POLES 1-RELATED"/>
    <property type="match status" value="1"/>
</dbReference>
<evidence type="ECO:0000313" key="7">
    <source>
        <dbReference type="EMBL" id="KAF3328923.1"/>
    </source>
</evidence>
<sequence>MRDFSMVVLSRQFLTSHLSTIRSEINVSKYFKLTPACVISHCPFFASTSPLQYRLSFPLFSAHHVFFFCYVLLAQVSRSKKGSLTSRNFLLSLRDPEQHPPLDPSNPDNHPSPPLSTHSSGRRSGEFFAAISPLLNIVCRRSLQTMTFHYRVVKMLPWESLPRLRRQEVYRMPSIGSIFLTLARNYQRHKEKEREELLSGRSYFPEVDPFDTYYLLNPSGDLKDRRQLEAVGMTGVAQMREELGLVLRNHDMLFYFGHDSGTQYILRREIEKLEIRAVALLMGCSSGMLECQGSYAPQGTPLSYLFAGSAAVIANLWDITDRDIDKFSKAVVNSWLQNEGKVRHVTCSACALIEEPSRGRGTKVHVSGRDSNRRWCKMCATRRIASCISEARDTCKMHMLTGAAPVCYGVPTILRKRHN</sequence>
<dbReference type="GO" id="GO:0005737">
    <property type="term" value="C:cytoplasm"/>
    <property type="evidence" value="ECO:0007669"/>
    <property type="project" value="TreeGrafter"/>
</dbReference>
<feature type="domain" description="Peptidase C50" evidence="6">
    <location>
        <begin position="196"/>
        <end position="295"/>
    </location>
</feature>
<evidence type="ECO:0000313" key="8">
    <source>
        <dbReference type="Proteomes" id="UP000623129"/>
    </source>
</evidence>
<keyword evidence="4" id="KW-0159">Chromosome partition</keyword>
<dbReference type="EC" id="3.4.22.49" evidence="2"/>
<dbReference type="InterPro" id="IPR030397">
    <property type="entry name" value="SEPARIN_core_dom"/>
</dbReference>
<evidence type="ECO:0000256" key="5">
    <source>
        <dbReference type="SAM" id="MobiDB-lite"/>
    </source>
</evidence>
<dbReference type="PANTHER" id="PTHR12792:SF0">
    <property type="entry name" value="SEPARIN"/>
    <property type="match status" value="1"/>
</dbReference>
<evidence type="ECO:0000256" key="2">
    <source>
        <dbReference type="ARBA" id="ARBA00012489"/>
    </source>
</evidence>
<dbReference type="InterPro" id="IPR005314">
    <property type="entry name" value="Peptidase_C50"/>
</dbReference>
<reference evidence="7" key="1">
    <citation type="submission" date="2020-01" db="EMBL/GenBank/DDBJ databases">
        <title>Genome sequence of Kobresia littledalei, the first chromosome-level genome in the family Cyperaceae.</title>
        <authorList>
            <person name="Qu G."/>
        </authorList>
    </citation>
    <scope>NUCLEOTIDE SEQUENCE</scope>
    <source>
        <strain evidence="7">C.B.Clarke</strain>
        <tissue evidence="7">Leaf</tissue>
    </source>
</reference>
<evidence type="ECO:0000256" key="3">
    <source>
        <dbReference type="ARBA" id="ARBA00022801"/>
    </source>
</evidence>
<dbReference type="GO" id="GO:0005634">
    <property type="term" value="C:nucleus"/>
    <property type="evidence" value="ECO:0007669"/>
    <property type="project" value="InterPro"/>
</dbReference>
<dbReference type="GO" id="GO:0051307">
    <property type="term" value="P:meiotic chromosome separation"/>
    <property type="evidence" value="ECO:0007669"/>
    <property type="project" value="TreeGrafter"/>
</dbReference>
<feature type="compositionally biased region" description="Pro residues" evidence="5">
    <location>
        <begin position="101"/>
        <end position="114"/>
    </location>
</feature>
<evidence type="ECO:0000256" key="1">
    <source>
        <dbReference type="ARBA" id="ARBA00000451"/>
    </source>
</evidence>